<accession>A0A0A9AYI5</accession>
<name>A0A0A9AYI5_ARUDO</name>
<reference evidence="1" key="2">
    <citation type="journal article" date="2015" name="Data Brief">
        <title>Shoot transcriptome of the giant reed, Arundo donax.</title>
        <authorList>
            <person name="Barrero R.A."/>
            <person name="Guerrero F.D."/>
            <person name="Moolhuijzen P."/>
            <person name="Goolsby J.A."/>
            <person name="Tidwell J."/>
            <person name="Bellgard S.E."/>
            <person name="Bellgard M.I."/>
        </authorList>
    </citation>
    <scope>NUCLEOTIDE SEQUENCE</scope>
    <source>
        <tissue evidence="1">Shoot tissue taken approximately 20 cm above the soil surface</tissue>
    </source>
</reference>
<proteinExistence type="predicted"/>
<reference evidence="1" key="1">
    <citation type="submission" date="2014-09" db="EMBL/GenBank/DDBJ databases">
        <authorList>
            <person name="Magalhaes I.L.F."/>
            <person name="Oliveira U."/>
            <person name="Santos F.R."/>
            <person name="Vidigal T.H.D.A."/>
            <person name="Brescovit A.D."/>
            <person name="Santos A.J."/>
        </authorList>
    </citation>
    <scope>NUCLEOTIDE SEQUENCE</scope>
    <source>
        <tissue evidence="1">Shoot tissue taken approximately 20 cm above the soil surface</tissue>
    </source>
</reference>
<organism evidence="1">
    <name type="scientific">Arundo donax</name>
    <name type="common">Giant reed</name>
    <name type="synonym">Donax arundinaceus</name>
    <dbReference type="NCBI Taxonomy" id="35708"/>
    <lineage>
        <taxon>Eukaryota</taxon>
        <taxon>Viridiplantae</taxon>
        <taxon>Streptophyta</taxon>
        <taxon>Embryophyta</taxon>
        <taxon>Tracheophyta</taxon>
        <taxon>Spermatophyta</taxon>
        <taxon>Magnoliopsida</taxon>
        <taxon>Liliopsida</taxon>
        <taxon>Poales</taxon>
        <taxon>Poaceae</taxon>
        <taxon>PACMAD clade</taxon>
        <taxon>Arundinoideae</taxon>
        <taxon>Arundineae</taxon>
        <taxon>Arundo</taxon>
    </lineage>
</organism>
<protein>
    <submittedName>
        <fullName evidence="1">Uncharacterized protein</fullName>
    </submittedName>
</protein>
<dbReference type="EMBL" id="GBRH01243905">
    <property type="protein sequence ID" value="JAD53990.1"/>
    <property type="molecule type" value="Transcribed_RNA"/>
</dbReference>
<evidence type="ECO:0000313" key="1">
    <source>
        <dbReference type="EMBL" id="JAD53990.1"/>
    </source>
</evidence>
<dbReference type="AlphaFoldDB" id="A0A0A9AYI5"/>
<sequence length="40" mass="4758">MERLRPVEIWSEYISLSLSDRVSVRGEGRRPRVSSRRREG</sequence>